<dbReference type="GO" id="GO:0003700">
    <property type="term" value="F:DNA-binding transcription factor activity"/>
    <property type="evidence" value="ECO:0007669"/>
    <property type="project" value="TreeGrafter"/>
</dbReference>
<dbReference type="InterPro" id="IPR000843">
    <property type="entry name" value="HTH_LacI"/>
</dbReference>
<dbReference type="SUPFAM" id="SSF47413">
    <property type="entry name" value="lambda repressor-like DNA-binding domains"/>
    <property type="match status" value="1"/>
</dbReference>
<dbReference type="EMBL" id="JACHMM010000001">
    <property type="protein sequence ID" value="MBB5791829.1"/>
    <property type="molecule type" value="Genomic_DNA"/>
</dbReference>
<keyword evidence="7" id="KW-1185">Reference proteome</keyword>
<dbReference type="Gene3D" id="3.40.50.2300">
    <property type="match status" value="2"/>
</dbReference>
<feature type="region of interest" description="Disordered" evidence="4">
    <location>
        <begin position="1"/>
        <end position="35"/>
    </location>
</feature>
<dbReference type="Pfam" id="PF00532">
    <property type="entry name" value="Peripla_BP_1"/>
    <property type="match status" value="1"/>
</dbReference>
<comment type="caution">
    <text evidence="6">The sequence shown here is derived from an EMBL/GenBank/DDBJ whole genome shotgun (WGS) entry which is preliminary data.</text>
</comment>
<feature type="compositionally biased region" description="Polar residues" evidence="4">
    <location>
        <begin position="19"/>
        <end position="28"/>
    </location>
</feature>
<evidence type="ECO:0000259" key="5">
    <source>
        <dbReference type="PROSITE" id="PS50932"/>
    </source>
</evidence>
<dbReference type="Pfam" id="PF00356">
    <property type="entry name" value="LacI"/>
    <property type="match status" value="1"/>
</dbReference>
<dbReference type="PROSITE" id="PS50932">
    <property type="entry name" value="HTH_LACI_2"/>
    <property type="match status" value="1"/>
</dbReference>
<dbReference type="SUPFAM" id="SSF53822">
    <property type="entry name" value="Periplasmic binding protein-like I"/>
    <property type="match status" value="1"/>
</dbReference>
<dbReference type="CDD" id="cd01392">
    <property type="entry name" value="HTH_LacI"/>
    <property type="match status" value="1"/>
</dbReference>
<keyword evidence="3" id="KW-0804">Transcription</keyword>
<dbReference type="GO" id="GO:0000976">
    <property type="term" value="F:transcription cis-regulatory region binding"/>
    <property type="evidence" value="ECO:0007669"/>
    <property type="project" value="TreeGrafter"/>
</dbReference>
<evidence type="ECO:0000256" key="1">
    <source>
        <dbReference type="ARBA" id="ARBA00023015"/>
    </source>
</evidence>
<reference evidence="6 7" key="1">
    <citation type="submission" date="2020-08" db="EMBL/GenBank/DDBJ databases">
        <title>Sequencing the genomes of 1000 actinobacteria strains.</title>
        <authorList>
            <person name="Klenk H.-P."/>
        </authorList>
    </citation>
    <scope>NUCLEOTIDE SEQUENCE [LARGE SCALE GENOMIC DNA]</scope>
    <source>
        <strain evidence="6 7">DSM 102122</strain>
    </source>
</reference>
<dbReference type="InterPro" id="IPR028082">
    <property type="entry name" value="Peripla_BP_I"/>
</dbReference>
<evidence type="ECO:0000256" key="3">
    <source>
        <dbReference type="ARBA" id="ARBA00023163"/>
    </source>
</evidence>
<dbReference type="InterPro" id="IPR010982">
    <property type="entry name" value="Lambda_DNA-bd_dom_sf"/>
</dbReference>
<keyword evidence="2" id="KW-0238">DNA-binding</keyword>
<evidence type="ECO:0000256" key="4">
    <source>
        <dbReference type="SAM" id="MobiDB-lite"/>
    </source>
</evidence>
<dbReference type="PANTHER" id="PTHR30146:SF109">
    <property type="entry name" value="HTH-TYPE TRANSCRIPTIONAL REGULATOR GALS"/>
    <property type="match status" value="1"/>
</dbReference>
<feature type="compositionally biased region" description="Polar residues" evidence="4">
    <location>
        <begin position="1"/>
        <end position="10"/>
    </location>
</feature>
<dbReference type="CDD" id="cd06267">
    <property type="entry name" value="PBP1_LacI_sugar_binding-like"/>
    <property type="match status" value="1"/>
</dbReference>
<evidence type="ECO:0000313" key="7">
    <source>
        <dbReference type="Proteomes" id="UP000542813"/>
    </source>
</evidence>
<keyword evidence="1" id="KW-0805">Transcription regulation</keyword>
<accession>A0A7W9GXY8</accession>
<dbReference type="Gene3D" id="1.10.260.40">
    <property type="entry name" value="lambda repressor-like DNA-binding domains"/>
    <property type="match status" value="1"/>
</dbReference>
<name>A0A7W9GXY8_9ACTN</name>
<dbReference type="SMART" id="SM00354">
    <property type="entry name" value="HTH_LACI"/>
    <property type="match status" value="1"/>
</dbReference>
<dbReference type="Proteomes" id="UP000542813">
    <property type="component" value="Unassembled WGS sequence"/>
</dbReference>
<dbReference type="AlphaFoldDB" id="A0A7W9GXY8"/>
<organism evidence="6 7">
    <name type="scientific">Jiangella mangrovi</name>
    <dbReference type="NCBI Taxonomy" id="1524084"/>
    <lineage>
        <taxon>Bacteria</taxon>
        <taxon>Bacillati</taxon>
        <taxon>Actinomycetota</taxon>
        <taxon>Actinomycetes</taxon>
        <taxon>Jiangellales</taxon>
        <taxon>Jiangellaceae</taxon>
        <taxon>Jiangella</taxon>
    </lineage>
</organism>
<protein>
    <submittedName>
        <fullName evidence="6">LacI family transcriptional regulator</fullName>
    </submittedName>
</protein>
<sequence length="345" mass="37606">MRRPSGSPSSRDLAREAGVSQSTVSRYLNNDPRVSKQARRNIEAAMTKLGYTRNAAARTLITGHSQLIGLVVSNIANPFYPEVIEAVVATAAEHGYNVILCNTQESPELQLSYLELLVAHQVDGAILTSMMLGGDEDVMQRMLKRAPLVQVNRTVEGLLTDTVQLDNVRAGTLATEHLLSLGHTRIGYIGGNPQASTNVNRFEGYRKALTARGIEPGDDDVRHGQFTHESGYQLATEIVARPSRPTALVCGDDEVAMGVMDAVMDQGLRIPEDVAIVGFDDVPVASLRPIGLTTVRQPATEMGRRAVTLLLERIRGDRDREPVDVLLRPKLIVRRTCGGRPDDTP</sequence>
<feature type="domain" description="HTH lacI-type" evidence="5">
    <location>
        <begin position="8"/>
        <end position="62"/>
    </location>
</feature>
<dbReference type="InterPro" id="IPR001761">
    <property type="entry name" value="Peripla_BP/Lac1_sug-bd_dom"/>
</dbReference>
<evidence type="ECO:0000313" key="6">
    <source>
        <dbReference type="EMBL" id="MBB5791829.1"/>
    </source>
</evidence>
<evidence type="ECO:0000256" key="2">
    <source>
        <dbReference type="ARBA" id="ARBA00023125"/>
    </source>
</evidence>
<proteinExistence type="predicted"/>
<dbReference type="PANTHER" id="PTHR30146">
    <property type="entry name" value="LACI-RELATED TRANSCRIPTIONAL REPRESSOR"/>
    <property type="match status" value="1"/>
</dbReference>
<dbReference type="RefSeq" id="WP_184828905.1">
    <property type="nucleotide sequence ID" value="NZ_JACHMM010000001.1"/>
</dbReference>
<gene>
    <name evidence="6" type="ORF">HD601_006404</name>
</gene>